<feature type="transmembrane region" description="Helical" evidence="1">
    <location>
        <begin position="7"/>
        <end position="29"/>
    </location>
</feature>
<dbReference type="STRING" id="1245769.A0A0C7N8X0"/>
<dbReference type="GeneID" id="34685320"/>
<evidence type="ECO:0000313" key="3">
    <source>
        <dbReference type="Proteomes" id="UP000054304"/>
    </source>
</evidence>
<evidence type="ECO:0000313" key="2">
    <source>
        <dbReference type="EMBL" id="CEP61877.1"/>
    </source>
</evidence>
<dbReference type="Proteomes" id="UP000054304">
    <property type="component" value="Unassembled WGS sequence"/>
</dbReference>
<proteinExistence type="predicted"/>
<gene>
    <name evidence="2" type="ORF">LALA0_S04e02718g</name>
</gene>
<keyword evidence="1" id="KW-1133">Transmembrane helix</keyword>
<reference evidence="2 3" key="1">
    <citation type="submission" date="2014-12" db="EMBL/GenBank/DDBJ databases">
        <authorList>
            <person name="Neuveglise Cecile"/>
        </authorList>
    </citation>
    <scope>NUCLEOTIDE SEQUENCE [LARGE SCALE GENOMIC DNA]</scope>
    <source>
        <strain evidence="2 3">CBS 12615</strain>
    </source>
</reference>
<name>A0A0C7N8X0_9SACH</name>
<keyword evidence="1" id="KW-0472">Membrane</keyword>
<dbReference type="EMBL" id="LN736363">
    <property type="protein sequence ID" value="CEP61877.1"/>
    <property type="molecule type" value="Genomic_DNA"/>
</dbReference>
<dbReference type="AlphaFoldDB" id="A0A0C7N8X0"/>
<accession>A0A0C7N8X0</accession>
<organism evidence="2 3">
    <name type="scientific">Lachancea lanzarotensis</name>
    <dbReference type="NCBI Taxonomy" id="1245769"/>
    <lineage>
        <taxon>Eukaryota</taxon>
        <taxon>Fungi</taxon>
        <taxon>Dikarya</taxon>
        <taxon>Ascomycota</taxon>
        <taxon>Saccharomycotina</taxon>
        <taxon>Saccharomycetes</taxon>
        <taxon>Saccharomycetales</taxon>
        <taxon>Saccharomycetaceae</taxon>
        <taxon>Lachancea</taxon>
    </lineage>
</organism>
<keyword evidence="3" id="KW-1185">Reference proteome</keyword>
<dbReference type="OrthoDB" id="4035846at2759"/>
<keyword evidence="1" id="KW-0812">Transmembrane</keyword>
<dbReference type="HOGENOM" id="CLU_190860_0_0_1"/>
<dbReference type="RefSeq" id="XP_022628109.1">
    <property type="nucleotide sequence ID" value="XM_022772667.1"/>
</dbReference>
<feature type="transmembrane region" description="Helical" evidence="1">
    <location>
        <begin position="35"/>
        <end position="59"/>
    </location>
</feature>
<protein>
    <submittedName>
        <fullName evidence="2">LALA0S04e02718g1_1</fullName>
    </submittedName>
</protein>
<evidence type="ECO:0000256" key="1">
    <source>
        <dbReference type="SAM" id="Phobius"/>
    </source>
</evidence>
<sequence>MKPEKAYLTITAVAYVYITVAAVSLWKLRSDPSSLYYWSAILLTPVSFWLWSVISWIGAEIFAHAKRE</sequence>